<dbReference type="AlphaFoldDB" id="A0A3B0BHH7"/>
<evidence type="ECO:0000313" key="2">
    <source>
        <dbReference type="EMBL" id="RKN71296.1"/>
    </source>
</evidence>
<proteinExistence type="predicted"/>
<keyword evidence="3" id="KW-1185">Reference proteome</keyword>
<sequence length="90" mass="10319">MAPKKTQSQSLKGKLEKFNAELEKIQEQKEALNQKEKEYELKINTLQAEYVIALMAESGKSFDEFENFAFNNSNKVNSSEEVGEGHVQNY</sequence>
<organism evidence="2 3">
    <name type="scientific">Streptococcus chosunensis</name>
    <dbReference type="NCBI Taxonomy" id="2707003"/>
    <lineage>
        <taxon>Bacteria</taxon>
        <taxon>Bacillati</taxon>
        <taxon>Bacillota</taxon>
        <taxon>Bacilli</taxon>
        <taxon>Lactobacillales</taxon>
        <taxon>Streptococcaceae</taxon>
        <taxon>Streptococcus</taxon>
        <taxon>Streptococcus mitis group</taxon>
    </lineage>
</organism>
<evidence type="ECO:0000313" key="3">
    <source>
        <dbReference type="Proteomes" id="UP000280509"/>
    </source>
</evidence>
<dbReference type="EMBL" id="RBCK01000003">
    <property type="protein sequence ID" value="RKN71296.1"/>
    <property type="molecule type" value="Genomic_DNA"/>
</dbReference>
<name>A0A3B0BHH7_9STRE</name>
<dbReference type="Proteomes" id="UP000280509">
    <property type="component" value="Unassembled WGS sequence"/>
</dbReference>
<protein>
    <submittedName>
        <fullName evidence="2">Uncharacterized protein</fullName>
    </submittedName>
</protein>
<dbReference type="RefSeq" id="WP_120719209.1">
    <property type="nucleotide sequence ID" value="NZ_RBCK01000003.1"/>
</dbReference>
<gene>
    <name evidence="2" type="ORF">D7D54_08305</name>
</gene>
<feature type="coiled-coil region" evidence="1">
    <location>
        <begin position="8"/>
        <end position="49"/>
    </location>
</feature>
<keyword evidence="1" id="KW-0175">Coiled coil</keyword>
<comment type="caution">
    <text evidence="2">The sequence shown here is derived from an EMBL/GenBank/DDBJ whole genome shotgun (WGS) entry which is preliminary data.</text>
</comment>
<evidence type="ECO:0000256" key="1">
    <source>
        <dbReference type="SAM" id="Coils"/>
    </source>
</evidence>
<accession>A0A3B0BHH7</accession>
<reference evidence="2 3" key="1">
    <citation type="submission" date="2018-09" db="EMBL/GenBank/DDBJ databases">
        <title>Draft genome sequence of Streptococcus sp. KCOM 1699 (=ChDC B353).</title>
        <authorList>
            <person name="Kook J.-K."/>
            <person name="Park S.-N."/>
            <person name="Lim Y.K."/>
        </authorList>
    </citation>
    <scope>NUCLEOTIDE SEQUENCE [LARGE SCALE GENOMIC DNA]</scope>
    <source>
        <strain evidence="2 3">ChDC B353</strain>
    </source>
</reference>